<reference evidence="2" key="1">
    <citation type="journal article" date="2020" name="mSystems">
        <title>Genome- and Community-Level Interaction Insights into Carbon Utilization and Element Cycling Functions of Hydrothermarchaeota in Hydrothermal Sediment.</title>
        <authorList>
            <person name="Zhou Z."/>
            <person name="Liu Y."/>
            <person name="Xu W."/>
            <person name="Pan J."/>
            <person name="Luo Z.H."/>
            <person name="Li M."/>
        </authorList>
    </citation>
    <scope>NUCLEOTIDE SEQUENCE [LARGE SCALE GENOMIC DNA]</scope>
    <source>
        <strain evidence="2">SpSt-289</strain>
    </source>
</reference>
<dbReference type="InterPro" id="IPR011953">
    <property type="entry name" value="Cobalto_CobN"/>
</dbReference>
<comment type="caution">
    <text evidence="2">The sequence shown here is derived from an EMBL/GenBank/DDBJ whole genome shotgun (WGS) entry which is preliminary data.</text>
</comment>
<protein>
    <submittedName>
        <fullName evidence="2">Cobaltochelatase subunit CobN</fullName>
        <ecNumber evidence="2">6.6.1.2</ecNumber>
    </submittedName>
</protein>
<dbReference type="InterPro" id="IPR003672">
    <property type="entry name" value="CobN/Mg_chltase"/>
</dbReference>
<dbReference type="PANTHER" id="PTHR44119">
    <property type="entry name" value="MAGNESIUM-CHELATASE SUBUNIT CHLH, CHLOROPLASTIC"/>
    <property type="match status" value="1"/>
</dbReference>
<gene>
    <name evidence="2" type="primary">cobN</name>
    <name evidence="2" type="ORF">ENQ20_02390</name>
</gene>
<keyword evidence="2" id="KW-0436">Ligase</keyword>
<dbReference type="NCBIfam" id="TIGR02257">
    <property type="entry name" value="cobalto_cobN"/>
    <property type="match status" value="1"/>
</dbReference>
<dbReference type="Gene3D" id="3.40.30.10">
    <property type="entry name" value="Glutaredoxin"/>
    <property type="match status" value="1"/>
</dbReference>
<dbReference type="EMBL" id="DSMG01000035">
    <property type="protein sequence ID" value="HDX30323.1"/>
    <property type="molecule type" value="Genomic_DNA"/>
</dbReference>
<organism evidence="2">
    <name type="scientific">Caldilinea aerophila</name>
    <dbReference type="NCBI Taxonomy" id="133453"/>
    <lineage>
        <taxon>Bacteria</taxon>
        <taxon>Bacillati</taxon>
        <taxon>Chloroflexota</taxon>
        <taxon>Caldilineae</taxon>
        <taxon>Caldilineales</taxon>
        <taxon>Caldilineaceae</taxon>
        <taxon>Caldilinea</taxon>
    </lineage>
</organism>
<evidence type="ECO:0000259" key="1">
    <source>
        <dbReference type="Pfam" id="PF02514"/>
    </source>
</evidence>
<dbReference type="EC" id="6.6.1.2" evidence="2"/>
<accession>A0A7C1J8S4</accession>
<evidence type="ECO:0000313" key="2">
    <source>
        <dbReference type="EMBL" id="HDX30323.1"/>
    </source>
</evidence>
<dbReference type="PANTHER" id="PTHR44119:SF4">
    <property type="entry name" value="AEROBIC COBALTOCHELATASE SUBUNIT COBN"/>
    <property type="match status" value="1"/>
</dbReference>
<name>A0A7C1J8S4_9CHLR</name>
<dbReference type="Pfam" id="PF02514">
    <property type="entry name" value="CobN-Mg_chel"/>
    <property type="match status" value="1"/>
</dbReference>
<dbReference type="CDD" id="cd02980">
    <property type="entry name" value="TRX_Fd_family"/>
    <property type="match status" value="1"/>
</dbReference>
<dbReference type="GO" id="GO:0051116">
    <property type="term" value="F:cobaltochelatase activity"/>
    <property type="evidence" value="ECO:0007669"/>
    <property type="project" value="UniProtKB-EC"/>
</dbReference>
<dbReference type="GO" id="GO:0009236">
    <property type="term" value="P:cobalamin biosynthetic process"/>
    <property type="evidence" value="ECO:0007669"/>
    <property type="project" value="InterPro"/>
</dbReference>
<proteinExistence type="predicted"/>
<feature type="domain" description="CobN/magnesium chelatase" evidence="1">
    <location>
        <begin position="273"/>
        <end position="1395"/>
    </location>
</feature>
<sequence length="1423" mass="158449">MSKYPHTRVLRSDGKYINVILKTGHLFVCCKGCCCGLIDRGHAPVPEALYHNEWERRKLRHRVHLTLGGCLGPCSLSNVVMLMFDGASIWFQSFNTEWQVLALYDYIEQMVEANALLPVPEALQPFVFNFYAWQQQQLAQALLPEGADAGPPAPLQPEHFVAPILVLSHADTDLLALEHIAKRLPEDFPAVRGLPLEPLRKPEALRALERNELRDAQLVLARVEGGLENAPQLQRIAEFCQKADRVFLCVSAIGPDPQLDALSTDPVSARDVYAYFQEGGVENLTQLLLFLSDHYFATGYGYAPPQPQPRMGVYHPALGGRCEFGDWQAYAAGHGCTDCCAAKTTNGTETPHERPVIGVLFYRAHWLSGNTAFVDALIAEIEAQGAVALPYFVGSRHDLSTLIAQYGLGKTQPLDVLIATTSFTLASDVAAQARFPIVQAITSGESRKHWLAAIRGLGPLDTAMNVVLPEFDGRVITVPISFKHERRYQPDPERIARVVRLALGYARLRRKPNAQKRIAFILTNSSAKAGKIGNAVGLDGPASLLRIFDAMQRRGYRLENVPETPDALMHALIARGSYDKDFLADFQRAQACRVPMETYAAWRNDLTWLQREQMDQRWGGPPGPAYVHNNALLFSALELGNVLVALQPPRGYGEDPDAIYHAPDLPPSYQYHAFYRWLTTPQADGGWGADAIVHIGTHGTLEWLPGKGVGPSPDCFPDAFIGDVPFFYPYIMSNPGEGAQAKRRAHAVLIGHLPPPQTNAELYGDLAELYQLVTEYYACEATSPDKLPLLQSQIWELVRRSRLDGEIAAILQRQNAKHSHAWDETLTPEGIPVRVVEFNGPEFAHMIEDVDSYLCELQSLQIHAGLHILGVAPQGEVLVDMLYALLRLPNLAAPGLRAAVARALHVELTDDWRRGKTQEERRVEETALALLRRLAETNFDANQVERVVRAALPNADNHTELVQALRYACDQVVPALRKTEGELLNLLDALEGAPIPAGPAGAPTRGMAHILPSGRNIYTVDPRGLPSPTAWEVGRRLAEELIERYCSERGAYPQRVGLSIWGTTAIRTQGDDIAQALALLGVRPVWRQENRRVVGLEVIPLAELGRPRVDVIPRISGFFRDGLPHLVALLDEAAQRVIDLDEPLEQNFPRKFYLERMAELMRSGVEPQEADRRARYRVFGSKPGAYGAGILPLIEAGNWRDVQDFARAYVTWGGYAYTRGEDGAAAHEDFTVALRTTQAAVKNQDNREHDLFTYDDYLQYHGGMVAAIRALSGKPPLAYFGDSSDPTRVRVRSLKEEAARVFRARVINPKWLQAMTRHGYKGGLEMAATVDYLFGYDATSDVVEDWMYAEVAERYAFDAEMQAFLRRSNPWALREIVQRLLEAIQRGLWAADDEMCQRLLDLLATLSGDLEDFMDWAWSRVAG</sequence>
<dbReference type="CDD" id="cd10150">
    <property type="entry name" value="CobN_like"/>
    <property type="match status" value="1"/>
</dbReference>